<dbReference type="InterPro" id="IPR039537">
    <property type="entry name" value="Retrotran_Ty1/copia-like"/>
</dbReference>
<evidence type="ECO:0000313" key="6">
    <source>
        <dbReference type="Proteomes" id="UP001457282"/>
    </source>
</evidence>
<name>A0AAW1W2E5_RUBAR</name>
<evidence type="ECO:0000313" key="5">
    <source>
        <dbReference type="EMBL" id="KAK9913444.1"/>
    </source>
</evidence>
<keyword evidence="1" id="KW-0863">Zinc-finger</keyword>
<dbReference type="AlphaFoldDB" id="A0AAW1W2E5"/>
<sequence length="511" mass="57835">MASSSALGTTGISLATIEPLTGSNFKKWRADIEIYLGLLNIDFCLIEDESVITDDTPDQVRAHAAEWTRANRMTKLILKRTMSDTVRGSVSEEGTAREYLENIAEKFTESAKGETSVLLDSFIAMKYNGTNGVREHIMKMIDITTKLKDLKIAVDAQFLVHMALNSLPASFSQLKTTYNAQKDKWTLNELISICVQEEERMKKEEVVVNLVNKPQPKHHKPKGKKNGSSSSAAAKNPTLAPKPNNLKAKNNTSFKCFFCKREGHMKRECTKYKDWVKKRGFSKEEGSKKEYCHVYLIKEKSQSLEKFIIFRTEVEKQLGKEIKVVRSDRGGEYYGKFDESGQNKGPFALYLQEHGIAAQYTTPGTPEQNGVAERRNRTFLNMVRSMMCASGLPTFLWGEALLTANYLTNRTTSKSVSSTPFELWCGRKPSFYHLHVWGCKAEAKPYNPQLGKLDSKTVSAFFIGYPERSKGFKFYCPSYTSRIIETNKAVFYDELSAPESTENVELELETI</sequence>
<dbReference type="InterPro" id="IPR036397">
    <property type="entry name" value="RNaseH_sf"/>
</dbReference>
<dbReference type="EMBL" id="JBEDUW010000007">
    <property type="protein sequence ID" value="KAK9913444.1"/>
    <property type="molecule type" value="Genomic_DNA"/>
</dbReference>
<dbReference type="InterPro" id="IPR036875">
    <property type="entry name" value="Znf_CCHC_sf"/>
</dbReference>
<dbReference type="PROSITE" id="PS50994">
    <property type="entry name" value="INTEGRASE"/>
    <property type="match status" value="1"/>
</dbReference>
<keyword evidence="6" id="KW-1185">Reference proteome</keyword>
<dbReference type="SUPFAM" id="SSF57756">
    <property type="entry name" value="Retrovirus zinc finger-like domains"/>
    <property type="match status" value="1"/>
</dbReference>
<accession>A0AAW1W2E5</accession>
<gene>
    <name evidence="5" type="ORF">M0R45_037261</name>
</gene>
<feature type="domain" description="Integrase catalytic" evidence="4">
    <location>
        <begin position="239"/>
        <end position="428"/>
    </location>
</feature>
<feature type="compositionally biased region" description="Basic residues" evidence="2">
    <location>
        <begin position="215"/>
        <end position="225"/>
    </location>
</feature>
<feature type="region of interest" description="Disordered" evidence="2">
    <location>
        <begin position="210"/>
        <end position="246"/>
    </location>
</feature>
<evidence type="ECO:0000259" key="4">
    <source>
        <dbReference type="PROSITE" id="PS50994"/>
    </source>
</evidence>
<evidence type="ECO:0000256" key="2">
    <source>
        <dbReference type="SAM" id="MobiDB-lite"/>
    </source>
</evidence>
<dbReference type="InterPro" id="IPR057670">
    <property type="entry name" value="SH3_retrovirus"/>
</dbReference>
<dbReference type="Gene3D" id="3.30.420.10">
    <property type="entry name" value="Ribonuclease H-like superfamily/Ribonuclease H"/>
    <property type="match status" value="1"/>
</dbReference>
<dbReference type="GO" id="GO:0008270">
    <property type="term" value="F:zinc ion binding"/>
    <property type="evidence" value="ECO:0007669"/>
    <property type="project" value="UniProtKB-KW"/>
</dbReference>
<evidence type="ECO:0000256" key="1">
    <source>
        <dbReference type="PROSITE-ProRule" id="PRU00047"/>
    </source>
</evidence>
<comment type="caution">
    <text evidence="5">The sequence shown here is derived from an EMBL/GenBank/DDBJ whole genome shotgun (WGS) entry which is preliminary data.</text>
</comment>
<dbReference type="PANTHER" id="PTHR42648:SF28">
    <property type="entry name" value="TRANSPOSON-ENCODED PROTEIN WITH RIBONUCLEASE H-LIKE AND RETROVIRUS ZINC FINGER-LIKE DOMAINS"/>
    <property type="match status" value="1"/>
</dbReference>
<dbReference type="PROSITE" id="PS50158">
    <property type="entry name" value="ZF_CCHC"/>
    <property type="match status" value="1"/>
</dbReference>
<feature type="compositionally biased region" description="Low complexity" evidence="2">
    <location>
        <begin position="226"/>
        <end position="246"/>
    </location>
</feature>
<feature type="domain" description="CCHC-type" evidence="3">
    <location>
        <begin position="255"/>
        <end position="271"/>
    </location>
</feature>
<dbReference type="Pfam" id="PF00098">
    <property type="entry name" value="zf-CCHC"/>
    <property type="match status" value="1"/>
</dbReference>
<proteinExistence type="predicted"/>
<dbReference type="SMART" id="SM00343">
    <property type="entry name" value="ZnF_C2HC"/>
    <property type="match status" value="1"/>
</dbReference>
<dbReference type="Proteomes" id="UP001457282">
    <property type="component" value="Unassembled WGS sequence"/>
</dbReference>
<dbReference type="GO" id="GO:0015074">
    <property type="term" value="P:DNA integration"/>
    <property type="evidence" value="ECO:0007669"/>
    <property type="project" value="InterPro"/>
</dbReference>
<dbReference type="Pfam" id="PF14223">
    <property type="entry name" value="Retrotran_gag_2"/>
    <property type="match status" value="1"/>
</dbReference>
<dbReference type="SUPFAM" id="SSF53098">
    <property type="entry name" value="Ribonuclease H-like"/>
    <property type="match status" value="1"/>
</dbReference>
<dbReference type="InterPro" id="IPR001584">
    <property type="entry name" value="Integrase_cat-core"/>
</dbReference>
<reference evidence="5 6" key="1">
    <citation type="journal article" date="2023" name="G3 (Bethesda)">
        <title>A chromosome-length genome assembly and annotation of blackberry (Rubus argutus, cv. 'Hillquist').</title>
        <authorList>
            <person name="Bruna T."/>
            <person name="Aryal R."/>
            <person name="Dudchenko O."/>
            <person name="Sargent D.J."/>
            <person name="Mead D."/>
            <person name="Buti M."/>
            <person name="Cavallini A."/>
            <person name="Hytonen T."/>
            <person name="Andres J."/>
            <person name="Pham M."/>
            <person name="Weisz D."/>
            <person name="Mascagni F."/>
            <person name="Usai G."/>
            <person name="Natali L."/>
            <person name="Bassil N."/>
            <person name="Fernandez G.E."/>
            <person name="Lomsadze A."/>
            <person name="Armour M."/>
            <person name="Olukolu B."/>
            <person name="Poorten T."/>
            <person name="Britton C."/>
            <person name="Davik J."/>
            <person name="Ashrafi H."/>
            <person name="Aiden E.L."/>
            <person name="Borodovsky M."/>
            <person name="Worthington M."/>
        </authorList>
    </citation>
    <scope>NUCLEOTIDE SEQUENCE [LARGE SCALE GENOMIC DNA]</scope>
    <source>
        <strain evidence="5">PI 553951</strain>
    </source>
</reference>
<keyword evidence="1" id="KW-0479">Metal-binding</keyword>
<dbReference type="InterPro" id="IPR001878">
    <property type="entry name" value="Znf_CCHC"/>
</dbReference>
<dbReference type="PANTHER" id="PTHR42648">
    <property type="entry name" value="TRANSPOSASE, PUTATIVE-RELATED"/>
    <property type="match status" value="1"/>
</dbReference>
<dbReference type="Pfam" id="PF25597">
    <property type="entry name" value="SH3_retrovirus"/>
    <property type="match status" value="1"/>
</dbReference>
<organism evidence="5 6">
    <name type="scientific">Rubus argutus</name>
    <name type="common">Southern blackberry</name>
    <dbReference type="NCBI Taxonomy" id="59490"/>
    <lineage>
        <taxon>Eukaryota</taxon>
        <taxon>Viridiplantae</taxon>
        <taxon>Streptophyta</taxon>
        <taxon>Embryophyta</taxon>
        <taxon>Tracheophyta</taxon>
        <taxon>Spermatophyta</taxon>
        <taxon>Magnoliopsida</taxon>
        <taxon>eudicotyledons</taxon>
        <taxon>Gunneridae</taxon>
        <taxon>Pentapetalae</taxon>
        <taxon>rosids</taxon>
        <taxon>fabids</taxon>
        <taxon>Rosales</taxon>
        <taxon>Rosaceae</taxon>
        <taxon>Rosoideae</taxon>
        <taxon>Rosoideae incertae sedis</taxon>
        <taxon>Rubus</taxon>
    </lineage>
</organism>
<evidence type="ECO:0008006" key="7">
    <source>
        <dbReference type="Google" id="ProtNLM"/>
    </source>
</evidence>
<protein>
    <recommendedName>
        <fullName evidence="7">Retrovirus-related Pol polyprotein from transposon TNT 1-94</fullName>
    </recommendedName>
</protein>
<keyword evidence="1" id="KW-0862">Zinc</keyword>
<evidence type="ECO:0000259" key="3">
    <source>
        <dbReference type="PROSITE" id="PS50158"/>
    </source>
</evidence>
<dbReference type="InterPro" id="IPR012337">
    <property type="entry name" value="RNaseH-like_sf"/>
</dbReference>
<dbReference type="GO" id="GO:0003676">
    <property type="term" value="F:nucleic acid binding"/>
    <property type="evidence" value="ECO:0007669"/>
    <property type="project" value="InterPro"/>
</dbReference>